<dbReference type="OrthoDB" id="9805309at2"/>
<dbReference type="Pfam" id="PF13443">
    <property type="entry name" value="HTH_26"/>
    <property type="match status" value="1"/>
</dbReference>
<reference evidence="2 3" key="1">
    <citation type="submission" date="2017-12" db="EMBL/GenBank/DDBJ databases">
        <title>Characterization of six clinical isolates of Enterochimera gen. nov., a novel genus of the Yersiniaciae family and the three species Enterochimera arupensis sp. nov., Enterochimera coloradensis sp. nov, and Enterochimera californica sp. nov.</title>
        <authorList>
            <person name="Rossi A."/>
            <person name="Fisher M."/>
        </authorList>
    </citation>
    <scope>NUCLEOTIDE SEQUENCE [LARGE SCALE GENOMIC DNA]</scope>
    <source>
        <strain evidence="3">2016-Iso4</strain>
    </source>
</reference>
<feature type="domain" description="HTH cro/C1-type" evidence="1">
    <location>
        <begin position="5"/>
        <end position="66"/>
    </location>
</feature>
<dbReference type="GO" id="GO:0003677">
    <property type="term" value="F:DNA binding"/>
    <property type="evidence" value="ECO:0007669"/>
    <property type="project" value="InterPro"/>
</dbReference>
<proteinExistence type="predicted"/>
<evidence type="ECO:0000313" key="3">
    <source>
        <dbReference type="Proteomes" id="UP000234503"/>
    </source>
</evidence>
<dbReference type="AlphaFoldDB" id="A0A2N5E2H0"/>
<name>A0A2N5E2H0_9GAMM</name>
<dbReference type="InterPro" id="IPR001387">
    <property type="entry name" value="Cro/C1-type_HTH"/>
</dbReference>
<dbReference type="EMBL" id="PJZH01000010">
    <property type="protein sequence ID" value="PLR34771.1"/>
    <property type="molecule type" value="Genomic_DNA"/>
</dbReference>
<keyword evidence="3" id="KW-1185">Reference proteome</keyword>
<protein>
    <submittedName>
        <fullName evidence="2">XRE family transcriptional regulator</fullName>
    </submittedName>
</protein>
<gene>
    <name evidence="2" type="ORF">CYR32_11445</name>
</gene>
<dbReference type="Gene3D" id="1.10.260.40">
    <property type="entry name" value="lambda repressor-like DNA-binding domains"/>
    <property type="match status" value="1"/>
</dbReference>
<comment type="caution">
    <text evidence="2">The sequence shown here is derived from an EMBL/GenBank/DDBJ whole genome shotgun (WGS) entry which is preliminary data.</text>
</comment>
<dbReference type="Proteomes" id="UP000234503">
    <property type="component" value="Unassembled WGS sequence"/>
</dbReference>
<evidence type="ECO:0000259" key="1">
    <source>
        <dbReference type="Pfam" id="PF13443"/>
    </source>
</evidence>
<accession>A0A2N5E2H0</accession>
<evidence type="ECO:0000313" key="2">
    <source>
        <dbReference type="EMBL" id="PLR34771.1"/>
    </source>
</evidence>
<sequence>MIRCHLNRLMGERRLKVADVVRDTGLPRSTVTALWRDNATRIELPVLSILCHYFKCDVSELLEFTSDENHVELSRPVKGLNNFSNRVWFMHK</sequence>
<dbReference type="InterPro" id="IPR010982">
    <property type="entry name" value="Lambda_DNA-bd_dom_sf"/>
</dbReference>
<organism evidence="2 3">
    <name type="scientific">Chimaeribacter coloradensis</name>
    <dbReference type="NCBI Taxonomy" id="2060068"/>
    <lineage>
        <taxon>Bacteria</taxon>
        <taxon>Pseudomonadati</taxon>
        <taxon>Pseudomonadota</taxon>
        <taxon>Gammaproteobacteria</taxon>
        <taxon>Enterobacterales</taxon>
        <taxon>Yersiniaceae</taxon>
        <taxon>Chimaeribacter</taxon>
    </lineage>
</organism>
<dbReference type="RefSeq" id="WP_101824528.1">
    <property type="nucleotide sequence ID" value="NZ_PJZH01000010.1"/>
</dbReference>
<dbReference type="SUPFAM" id="SSF47413">
    <property type="entry name" value="lambda repressor-like DNA-binding domains"/>
    <property type="match status" value="1"/>
</dbReference>